<protein>
    <submittedName>
        <fullName evidence="1">Uncharacterized protein</fullName>
    </submittedName>
</protein>
<dbReference type="AlphaFoldDB" id="A0A645DWC6"/>
<name>A0A645DWC6_9ZZZZ</name>
<evidence type="ECO:0000313" key="1">
    <source>
        <dbReference type="EMBL" id="MPM93677.1"/>
    </source>
</evidence>
<dbReference type="EMBL" id="VSSQ01040434">
    <property type="protein sequence ID" value="MPM93677.1"/>
    <property type="molecule type" value="Genomic_DNA"/>
</dbReference>
<comment type="caution">
    <text evidence="1">The sequence shown here is derived from an EMBL/GenBank/DDBJ whole genome shotgun (WGS) entry which is preliminary data.</text>
</comment>
<reference evidence="1" key="1">
    <citation type="submission" date="2019-08" db="EMBL/GenBank/DDBJ databases">
        <authorList>
            <person name="Kucharzyk K."/>
            <person name="Murdoch R.W."/>
            <person name="Higgins S."/>
            <person name="Loffler F."/>
        </authorList>
    </citation>
    <scope>NUCLEOTIDE SEQUENCE</scope>
</reference>
<accession>A0A645DWC6</accession>
<organism evidence="1">
    <name type="scientific">bioreactor metagenome</name>
    <dbReference type="NCBI Taxonomy" id="1076179"/>
    <lineage>
        <taxon>unclassified sequences</taxon>
        <taxon>metagenomes</taxon>
        <taxon>ecological metagenomes</taxon>
    </lineage>
</organism>
<proteinExistence type="predicted"/>
<sequence length="77" mass="9536">MMLMELSITYRTSAQMLRQRIGELREERRGRTDPEEIRRLTRRIVELEPLLREARELAVVTARYYDREYHKNEKYCF</sequence>
<gene>
    <name evidence="1" type="ORF">SDC9_140817</name>
</gene>